<dbReference type="PANTHER" id="PTHR30471">
    <property type="entry name" value="DNA REPAIR PROTEIN RADC"/>
    <property type="match status" value="1"/>
</dbReference>
<dbReference type="AlphaFoldDB" id="A0A917CQH5"/>
<dbReference type="PANTHER" id="PTHR30471:SF3">
    <property type="entry name" value="UPF0758 PROTEIN YEES-RELATED"/>
    <property type="match status" value="1"/>
</dbReference>
<evidence type="ECO:0000256" key="2">
    <source>
        <dbReference type="ARBA" id="ARBA00022723"/>
    </source>
</evidence>
<dbReference type="GO" id="GO:0046872">
    <property type="term" value="F:metal ion binding"/>
    <property type="evidence" value="ECO:0007669"/>
    <property type="project" value="UniProtKB-KW"/>
</dbReference>
<dbReference type="GO" id="GO:0006508">
    <property type="term" value="P:proteolysis"/>
    <property type="evidence" value="ECO:0007669"/>
    <property type="project" value="UniProtKB-KW"/>
</dbReference>
<keyword evidence="3" id="KW-0378">Hydrolase</keyword>
<dbReference type="InterPro" id="IPR001405">
    <property type="entry name" value="UPF0758"/>
</dbReference>
<dbReference type="GO" id="GO:0008237">
    <property type="term" value="F:metallopeptidase activity"/>
    <property type="evidence" value="ECO:0007669"/>
    <property type="project" value="UniProtKB-KW"/>
</dbReference>
<sequence length="219" mass="24195">MNNPAAKPWIAAQNKALERGVKSLNQPELLALIGAPLPPPRLTPPELAVDDLLALKQGSIGEFSQHHGIGITLACKLAASLELGTRYWCRAPERGQALTDPQQVRHWLRTELRDRPREVFACAFLDSRHRLLRYEELFEGGLDGAEVHPRVILQHALRHQAAAVLLVHNHPSGHPEPSAADHALTLRLKQALALVDIRVLDHFIVAGNGVTSFAERGWL</sequence>
<dbReference type="InterPro" id="IPR037518">
    <property type="entry name" value="MPN"/>
</dbReference>
<organism evidence="8 9">
    <name type="scientific">Arenimonas maotaiensis</name>
    <dbReference type="NCBI Taxonomy" id="1446479"/>
    <lineage>
        <taxon>Bacteria</taxon>
        <taxon>Pseudomonadati</taxon>
        <taxon>Pseudomonadota</taxon>
        <taxon>Gammaproteobacteria</taxon>
        <taxon>Lysobacterales</taxon>
        <taxon>Lysobacteraceae</taxon>
        <taxon>Arenimonas</taxon>
    </lineage>
</organism>
<dbReference type="CDD" id="cd08071">
    <property type="entry name" value="MPN_DUF2466"/>
    <property type="match status" value="1"/>
</dbReference>
<evidence type="ECO:0000256" key="5">
    <source>
        <dbReference type="ARBA" id="ARBA00023049"/>
    </source>
</evidence>
<proteinExistence type="inferred from homology"/>
<gene>
    <name evidence="8" type="ORF">GCM10010960_17230</name>
</gene>
<keyword evidence="9" id="KW-1185">Reference proteome</keyword>
<evidence type="ECO:0000256" key="1">
    <source>
        <dbReference type="ARBA" id="ARBA00022670"/>
    </source>
</evidence>
<keyword evidence="4" id="KW-0862">Zinc</keyword>
<name>A0A917CQH5_9GAMM</name>
<keyword evidence="5" id="KW-0482">Metalloprotease</keyword>
<dbReference type="PROSITE" id="PS50249">
    <property type="entry name" value="MPN"/>
    <property type="match status" value="1"/>
</dbReference>
<dbReference type="SUPFAM" id="SSF102712">
    <property type="entry name" value="JAB1/MPN domain"/>
    <property type="match status" value="1"/>
</dbReference>
<comment type="caution">
    <text evidence="8">The sequence shown here is derived from an EMBL/GenBank/DDBJ whole genome shotgun (WGS) entry which is preliminary data.</text>
</comment>
<evidence type="ECO:0000313" key="9">
    <source>
        <dbReference type="Proteomes" id="UP000632858"/>
    </source>
</evidence>
<dbReference type="PROSITE" id="PS01302">
    <property type="entry name" value="UPF0758"/>
    <property type="match status" value="1"/>
</dbReference>
<reference evidence="8" key="2">
    <citation type="submission" date="2020-09" db="EMBL/GenBank/DDBJ databases">
        <authorList>
            <person name="Sun Q."/>
            <person name="Zhou Y."/>
        </authorList>
    </citation>
    <scope>NUCLEOTIDE SEQUENCE</scope>
    <source>
        <strain evidence="8">CGMCC 1.12726</strain>
    </source>
</reference>
<evidence type="ECO:0000256" key="4">
    <source>
        <dbReference type="ARBA" id="ARBA00022833"/>
    </source>
</evidence>
<dbReference type="InterPro" id="IPR020891">
    <property type="entry name" value="UPF0758_CS"/>
</dbReference>
<comment type="similarity">
    <text evidence="6">Belongs to the UPF0758 family.</text>
</comment>
<evidence type="ECO:0000259" key="7">
    <source>
        <dbReference type="PROSITE" id="PS50249"/>
    </source>
</evidence>
<dbReference type="NCBIfam" id="NF000642">
    <property type="entry name" value="PRK00024.1"/>
    <property type="match status" value="1"/>
</dbReference>
<feature type="domain" description="MPN" evidence="7">
    <location>
        <begin position="97"/>
        <end position="219"/>
    </location>
</feature>
<evidence type="ECO:0000256" key="6">
    <source>
        <dbReference type="RuleBase" id="RU003797"/>
    </source>
</evidence>
<dbReference type="Proteomes" id="UP000632858">
    <property type="component" value="Unassembled WGS sequence"/>
</dbReference>
<keyword evidence="2" id="KW-0479">Metal-binding</keyword>
<dbReference type="Pfam" id="PF04002">
    <property type="entry name" value="RadC"/>
    <property type="match status" value="1"/>
</dbReference>
<dbReference type="Gene3D" id="3.40.140.10">
    <property type="entry name" value="Cytidine Deaminase, domain 2"/>
    <property type="match status" value="1"/>
</dbReference>
<keyword evidence="1" id="KW-0645">Protease</keyword>
<dbReference type="RefSeq" id="WP_188449978.1">
    <property type="nucleotide sequence ID" value="NZ_BMFO01000003.1"/>
</dbReference>
<dbReference type="InterPro" id="IPR025657">
    <property type="entry name" value="RadC_JAB"/>
</dbReference>
<dbReference type="NCBIfam" id="TIGR00608">
    <property type="entry name" value="radc"/>
    <property type="match status" value="1"/>
</dbReference>
<dbReference type="EMBL" id="BMFO01000003">
    <property type="protein sequence ID" value="GGF96133.1"/>
    <property type="molecule type" value="Genomic_DNA"/>
</dbReference>
<evidence type="ECO:0000256" key="3">
    <source>
        <dbReference type="ARBA" id="ARBA00022801"/>
    </source>
</evidence>
<accession>A0A917CQH5</accession>
<protein>
    <submittedName>
        <fullName evidence="8">UPF0758 protein</fullName>
    </submittedName>
</protein>
<evidence type="ECO:0000313" key="8">
    <source>
        <dbReference type="EMBL" id="GGF96133.1"/>
    </source>
</evidence>
<reference evidence="8" key="1">
    <citation type="journal article" date="2014" name="Int. J. Syst. Evol. Microbiol.">
        <title>Complete genome sequence of Corynebacterium casei LMG S-19264T (=DSM 44701T), isolated from a smear-ripened cheese.</title>
        <authorList>
            <consortium name="US DOE Joint Genome Institute (JGI-PGF)"/>
            <person name="Walter F."/>
            <person name="Albersmeier A."/>
            <person name="Kalinowski J."/>
            <person name="Ruckert C."/>
        </authorList>
    </citation>
    <scope>NUCLEOTIDE SEQUENCE</scope>
    <source>
        <strain evidence="8">CGMCC 1.12726</strain>
    </source>
</reference>